<comment type="caution">
    <text evidence="1">The sequence shown here is derived from an EMBL/GenBank/DDBJ whole genome shotgun (WGS) entry which is preliminary data.</text>
</comment>
<evidence type="ECO:0000313" key="1">
    <source>
        <dbReference type="EMBL" id="CAH2008420.1"/>
    </source>
</evidence>
<name>A0A9P0M436_ACAOB</name>
<dbReference type="EMBL" id="CAKOFQ010007808">
    <property type="protein sequence ID" value="CAH2008420.1"/>
    <property type="molecule type" value="Genomic_DNA"/>
</dbReference>
<feature type="non-terminal residue" evidence="1">
    <location>
        <position position="1"/>
    </location>
</feature>
<gene>
    <name evidence="1" type="ORF">ACAOBT_LOCUS30232</name>
</gene>
<dbReference type="Proteomes" id="UP001152888">
    <property type="component" value="Unassembled WGS sequence"/>
</dbReference>
<keyword evidence="2" id="KW-1185">Reference proteome</keyword>
<proteinExistence type="predicted"/>
<evidence type="ECO:0000313" key="2">
    <source>
        <dbReference type="Proteomes" id="UP001152888"/>
    </source>
</evidence>
<dbReference type="AlphaFoldDB" id="A0A9P0M436"/>
<accession>A0A9P0M436</accession>
<protein>
    <submittedName>
        <fullName evidence="1">Uncharacterized protein</fullName>
    </submittedName>
</protein>
<sequence>VNDRFSKAIQKALSSNGIDNEDNDWDSDSNNFLDTIRYGMQHPRVHLKIFITPIALAYRLLATLLKKFQDAYGTI</sequence>
<reference evidence="1" key="1">
    <citation type="submission" date="2022-03" db="EMBL/GenBank/DDBJ databases">
        <authorList>
            <person name="Sayadi A."/>
        </authorList>
    </citation>
    <scope>NUCLEOTIDE SEQUENCE</scope>
</reference>
<organism evidence="1 2">
    <name type="scientific">Acanthoscelides obtectus</name>
    <name type="common">Bean weevil</name>
    <name type="synonym">Bruchus obtectus</name>
    <dbReference type="NCBI Taxonomy" id="200917"/>
    <lineage>
        <taxon>Eukaryota</taxon>
        <taxon>Metazoa</taxon>
        <taxon>Ecdysozoa</taxon>
        <taxon>Arthropoda</taxon>
        <taxon>Hexapoda</taxon>
        <taxon>Insecta</taxon>
        <taxon>Pterygota</taxon>
        <taxon>Neoptera</taxon>
        <taxon>Endopterygota</taxon>
        <taxon>Coleoptera</taxon>
        <taxon>Polyphaga</taxon>
        <taxon>Cucujiformia</taxon>
        <taxon>Chrysomeloidea</taxon>
        <taxon>Chrysomelidae</taxon>
        <taxon>Bruchinae</taxon>
        <taxon>Bruchini</taxon>
        <taxon>Acanthoscelides</taxon>
    </lineage>
</organism>